<keyword evidence="1" id="KW-1133">Transmembrane helix</keyword>
<keyword evidence="1" id="KW-0812">Transmembrane</keyword>
<organism evidence="2 3">
    <name type="scientific">Characodon lateralis</name>
    <dbReference type="NCBI Taxonomy" id="208331"/>
    <lineage>
        <taxon>Eukaryota</taxon>
        <taxon>Metazoa</taxon>
        <taxon>Chordata</taxon>
        <taxon>Craniata</taxon>
        <taxon>Vertebrata</taxon>
        <taxon>Euteleostomi</taxon>
        <taxon>Actinopterygii</taxon>
        <taxon>Neopterygii</taxon>
        <taxon>Teleostei</taxon>
        <taxon>Neoteleostei</taxon>
        <taxon>Acanthomorphata</taxon>
        <taxon>Ovalentaria</taxon>
        <taxon>Atherinomorphae</taxon>
        <taxon>Cyprinodontiformes</taxon>
        <taxon>Goodeidae</taxon>
        <taxon>Characodon</taxon>
    </lineage>
</organism>
<gene>
    <name evidence="2" type="ORF">CHARACLAT_032516</name>
</gene>
<sequence length="76" mass="8394">MLILDSLVPPAGRRTTRSYKSSWRSDVSTCSFCGAGCSQCRANNDYDLNIASHHGRSVLLSVFLPTLLLLFIIFSI</sequence>
<feature type="transmembrane region" description="Helical" evidence="1">
    <location>
        <begin position="57"/>
        <end position="74"/>
    </location>
</feature>
<keyword evidence="1" id="KW-0472">Membrane</keyword>
<evidence type="ECO:0000313" key="3">
    <source>
        <dbReference type="Proteomes" id="UP001352852"/>
    </source>
</evidence>
<reference evidence="2 3" key="1">
    <citation type="submission" date="2021-06" db="EMBL/GenBank/DDBJ databases">
        <authorList>
            <person name="Palmer J.M."/>
        </authorList>
    </citation>
    <scope>NUCLEOTIDE SEQUENCE [LARGE SCALE GENOMIC DNA]</scope>
    <source>
        <strain evidence="2 3">CL_MEX2019</strain>
        <tissue evidence="2">Muscle</tissue>
    </source>
</reference>
<name>A0ABU7CX74_9TELE</name>
<comment type="caution">
    <text evidence="2">The sequence shown here is derived from an EMBL/GenBank/DDBJ whole genome shotgun (WGS) entry which is preliminary data.</text>
</comment>
<dbReference type="EMBL" id="JAHUTJ010005862">
    <property type="protein sequence ID" value="MED6266128.1"/>
    <property type="molecule type" value="Genomic_DNA"/>
</dbReference>
<keyword evidence="3" id="KW-1185">Reference proteome</keyword>
<dbReference type="Proteomes" id="UP001352852">
    <property type="component" value="Unassembled WGS sequence"/>
</dbReference>
<evidence type="ECO:0000313" key="2">
    <source>
        <dbReference type="EMBL" id="MED6266128.1"/>
    </source>
</evidence>
<protein>
    <submittedName>
        <fullName evidence="2">Uncharacterized protein</fullName>
    </submittedName>
</protein>
<accession>A0ABU7CX74</accession>
<proteinExistence type="predicted"/>
<evidence type="ECO:0000256" key="1">
    <source>
        <dbReference type="SAM" id="Phobius"/>
    </source>
</evidence>